<organism evidence="1 2">
    <name type="scientific">Komagataeibacter medellinensis</name>
    <dbReference type="NCBI Taxonomy" id="1177712"/>
    <lineage>
        <taxon>Bacteria</taxon>
        <taxon>Pseudomonadati</taxon>
        <taxon>Pseudomonadota</taxon>
        <taxon>Alphaproteobacteria</taxon>
        <taxon>Acetobacterales</taxon>
        <taxon>Acetobacteraceae</taxon>
        <taxon>Komagataeibacter</taxon>
    </lineage>
</organism>
<reference evidence="1 2" key="1">
    <citation type="submission" date="2018-09" db="EMBL/GenBank/DDBJ databases">
        <title>Genome sequence and characterization of the bcs clusters for the production of nanocellulose from the low pH resistant strain Komagataeibacter medellinensis ID13488.</title>
        <authorList>
            <person name="Hernandez-Arriaga A.M."/>
            <person name="Del Cerro C."/>
            <person name="Urbina L."/>
            <person name="Eceiza A."/>
            <person name="Retegi A."/>
            <person name="Prieto M.A."/>
        </authorList>
    </citation>
    <scope>NUCLEOTIDE SEQUENCE [LARGE SCALE GENOMIC DNA]</scope>
    <source>
        <strain evidence="1 2">ID13488</strain>
    </source>
</reference>
<name>A0ABQ6VZN6_9PROT</name>
<proteinExistence type="predicted"/>
<dbReference type="EMBL" id="QYAZ01000001">
    <property type="protein sequence ID" value="KAB8123923.1"/>
    <property type="molecule type" value="Genomic_DNA"/>
</dbReference>
<comment type="caution">
    <text evidence="1">The sequence shown here is derived from an EMBL/GenBank/DDBJ whole genome shotgun (WGS) entry which is preliminary data.</text>
</comment>
<gene>
    <name evidence="1" type="ORF">D3W54_06580</name>
</gene>
<dbReference type="Proteomes" id="UP000427842">
    <property type="component" value="Unassembled WGS sequence"/>
</dbReference>
<evidence type="ECO:0000313" key="1">
    <source>
        <dbReference type="EMBL" id="KAB8123923.1"/>
    </source>
</evidence>
<sequence>MNSAMQTNCVIAALQASPTTEWPYPHWQLHDVLPAPVATALMAWRPDARFIGGDSGGQRSGRNGQRLFITPALRATSPAMDRLARLFDAPQTRAAFSTQCAARLEHAALRLELCLDTNGFWLEPHTDIAAKRLTLLIALSMGAQAAQWGTDIMTAGGIPVARASGAFNSGLLFIPSARSWHGFVPRPLNGVRRTLIVNYVGPEWEATDELAMPTHACREKPDCAPAETECMTSLYSGTKRF</sequence>
<evidence type="ECO:0000313" key="2">
    <source>
        <dbReference type="Proteomes" id="UP000427842"/>
    </source>
</evidence>
<protein>
    <submittedName>
        <fullName evidence="1">2OG-Fe(II) oxygenase</fullName>
    </submittedName>
</protein>
<accession>A0ABQ6VZN6</accession>
<keyword evidence="2" id="KW-1185">Reference proteome</keyword>